<dbReference type="RefSeq" id="WP_066449972.1">
    <property type="nucleotide sequence ID" value="NZ_CP014226.1"/>
</dbReference>
<dbReference type="Proteomes" id="UP000063387">
    <property type="component" value="Chromosome"/>
</dbReference>
<dbReference type="KEGG" id="hco:LOKO_02632"/>
<dbReference type="Pfam" id="PF07332">
    <property type="entry name" value="Phage_holin_3_6"/>
    <property type="match status" value="1"/>
</dbReference>
<feature type="transmembrane region" description="Helical" evidence="1">
    <location>
        <begin position="80"/>
        <end position="101"/>
    </location>
</feature>
<evidence type="ECO:0000313" key="3">
    <source>
        <dbReference type="Proteomes" id="UP000063387"/>
    </source>
</evidence>
<dbReference type="STRING" id="507626.LOKO_02632"/>
<keyword evidence="1" id="KW-0472">Membrane</keyword>
<feature type="transmembrane region" description="Helical" evidence="1">
    <location>
        <begin position="47"/>
        <end position="74"/>
    </location>
</feature>
<dbReference type="EMBL" id="CP014226">
    <property type="protein sequence ID" value="AMD01692.1"/>
    <property type="molecule type" value="Genomic_DNA"/>
</dbReference>
<accession>A0A109UME3</accession>
<keyword evidence="1" id="KW-1133">Transmembrane helix</keyword>
<dbReference type="InterPro" id="IPR009937">
    <property type="entry name" value="Phage_holin_3_6"/>
</dbReference>
<organism evidence="2 3">
    <name type="scientific">Halomonas chromatireducens</name>
    <dbReference type="NCBI Taxonomy" id="507626"/>
    <lineage>
        <taxon>Bacteria</taxon>
        <taxon>Pseudomonadati</taxon>
        <taxon>Pseudomonadota</taxon>
        <taxon>Gammaproteobacteria</taxon>
        <taxon>Oceanospirillales</taxon>
        <taxon>Halomonadaceae</taxon>
        <taxon>Halomonas</taxon>
    </lineage>
</organism>
<evidence type="ECO:0000256" key="1">
    <source>
        <dbReference type="SAM" id="Phobius"/>
    </source>
</evidence>
<dbReference type="PATRIC" id="fig|507626.3.peg.2635"/>
<dbReference type="AlphaFoldDB" id="A0A109UME3"/>
<keyword evidence="3" id="KW-1185">Reference proteome</keyword>
<gene>
    <name evidence="2" type="primary">yqjE</name>
    <name evidence="2" type="ORF">LOKO_02632</name>
</gene>
<sequence length="138" mass="15383">MESSQGPVQRLFSAGKRLLNSLLAVGETRLRLVVLELEEEKARLFTLLLLSGLSLLLMLLGLGMLMLLVVVFFWDTHRLAAITISAAVLLGGGLLLALLVIRQARRHTLLKDTLAQLATDRNLMNRDLVESTRDEPRR</sequence>
<reference evidence="2 3" key="2">
    <citation type="submission" date="2016-02" db="EMBL/GenBank/DDBJ databases">
        <authorList>
            <person name="Wen L."/>
            <person name="He K."/>
            <person name="Yang H."/>
        </authorList>
    </citation>
    <scope>NUCLEOTIDE SEQUENCE [LARGE SCALE GENOMIC DNA]</scope>
    <source>
        <strain evidence="2 3">AGD 8-3</strain>
    </source>
</reference>
<proteinExistence type="predicted"/>
<protein>
    <submittedName>
        <fullName evidence="2">Inner membrane protein YqjE</fullName>
    </submittedName>
</protein>
<evidence type="ECO:0000313" key="2">
    <source>
        <dbReference type="EMBL" id="AMD01692.1"/>
    </source>
</evidence>
<dbReference type="OrthoDB" id="6174576at2"/>
<reference evidence="2 3" key="1">
    <citation type="journal article" date="2016" name="Genome Announc.">
        <title>Draft Genome Sequence of 'Halomonas chromatireducens' Strain AGD 8-3, a Haloalkaliphilic Chromate- and Selenite-Reducing Gammaproteobacterium.</title>
        <authorList>
            <person name="Sharko F.S."/>
            <person name="Shapovalova A.A."/>
            <person name="Tsygankova S.V."/>
            <person name="Komova A.V."/>
            <person name="Boulygina E.S."/>
            <person name="Teslyuk A.B."/>
            <person name="Gotovtsev P.M."/>
            <person name="Namsaraev Z.B."/>
            <person name="Khijniak T.V."/>
            <person name="Nedoluzhko A.V."/>
            <person name="Vasilov R.G."/>
        </authorList>
    </citation>
    <scope>NUCLEOTIDE SEQUENCE [LARGE SCALE GENOMIC DNA]</scope>
    <source>
        <strain evidence="2 3">AGD 8-3</strain>
    </source>
</reference>
<name>A0A109UME3_9GAMM</name>
<keyword evidence="1" id="KW-0812">Transmembrane</keyword>